<feature type="region of interest" description="Disordered" evidence="1">
    <location>
        <begin position="55"/>
        <end position="118"/>
    </location>
</feature>
<sequence length="254" mass="28930">MQQPNREEGFVEQRHKKWGGNRPIQPEKVWNRVGIITGNKFNLLAQDKQEQRKKVEKGDLNVVDTNVDTPGVQMSANKDKRSKFQDGIIDTEQAEENSHAGKKNIAKSGDIVDSSPGRKMGEYVIERGNDEVVSTKYNNEENNYEKEKDGTDCVSRDVLEQGLNSENENHRDEVESVIRKGPDLIDEDDDVLQQRKDLEEDEELEYNIQQISKAGDLSPRHTNSLKNGVRKGKKTIPLQVQTRSSRERASNSDQ</sequence>
<keyword evidence="3" id="KW-1185">Reference proteome</keyword>
<proteinExistence type="predicted"/>
<comment type="caution">
    <text evidence="2">The sequence shown here is derived from an EMBL/GenBank/DDBJ whole genome shotgun (WGS) entry which is preliminary data.</text>
</comment>
<feature type="compositionally biased region" description="Basic and acidic residues" evidence="1">
    <location>
        <begin position="167"/>
        <end position="183"/>
    </location>
</feature>
<name>A0ABQ7UCE6_SOLTU</name>
<feature type="region of interest" description="Disordered" evidence="1">
    <location>
        <begin position="161"/>
        <end position="185"/>
    </location>
</feature>
<evidence type="ECO:0000313" key="3">
    <source>
        <dbReference type="Proteomes" id="UP000826656"/>
    </source>
</evidence>
<protein>
    <submittedName>
        <fullName evidence="2">Uncharacterized protein</fullName>
    </submittedName>
</protein>
<reference evidence="2 3" key="1">
    <citation type="journal article" date="2021" name="bioRxiv">
        <title>Chromosome-scale and haplotype-resolved genome assembly of a tetraploid potato cultivar.</title>
        <authorList>
            <person name="Sun H."/>
            <person name="Jiao W.-B."/>
            <person name="Krause K."/>
            <person name="Campoy J.A."/>
            <person name="Goel M."/>
            <person name="Folz-Donahue K."/>
            <person name="Kukat C."/>
            <person name="Huettel B."/>
            <person name="Schneeberger K."/>
        </authorList>
    </citation>
    <scope>NUCLEOTIDE SEQUENCE [LARGE SCALE GENOMIC DNA]</scope>
    <source>
        <strain evidence="2">SolTubOtavaFocal</strain>
        <tissue evidence="2">Leaves</tissue>
    </source>
</reference>
<feature type="compositionally biased region" description="Polar residues" evidence="1">
    <location>
        <begin position="63"/>
        <end position="76"/>
    </location>
</feature>
<accession>A0ABQ7UCE6</accession>
<evidence type="ECO:0000256" key="1">
    <source>
        <dbReference type="SAM" id="MobiDB-lite"/>
    </source>
</evidence>
<dbReference type="Proteomes" id="UP000826656">
    <property type="component" value="Unassembled WGS sequence"/>
</dbReference>
<feature type="compositionally biased region" description="Basic and acidic residues" evidence="1">
    <location>
        <begin position="244"/>
        <end position="254"/>
    </location>
</feature>
<gene>
    <name evidence="2" type="ORF">KY290_032530</name>
</gene>
<feature type="compositionally biased region" description="Basic and acidic residues" evidence="1">
    <location>
        <begin position="1"/>
        <end position="13"/>
    </location>
</feature>
<evidence type="ECO:0000313" key="2">
    <source>
        <dbReference type="EMBL" id="KAH0744537.1"/>
    </source>
</evidence>
<organism evidence="2 3">
    <name type="scientific">Solanum tuberosum</name>
    <name type="common">Potato</name>
    <dbReference type="NCBI Taxonomy" id="4113"/>
    <lineage>
        <taxon>Eukaryota</taxon>
        <taxon>Viridiplantae</taxon>
        <taxon>Streptophyta</taxon>
        <taxon>Embryophyta</taxon>
        <taxon>Tracheophyta</taxon>
        <taxon>Spermatophyta</taxon>
        <taxon>Magnoliopsida</taxon>
        <taxon>eudicotyledons</taxon>
        <taxon>Gunneridae</taxon>
        <taxon>Pentapetalae</taxon>
        <taxon>asterids</taxon>
        <taxon>lamiids</taxon>
        <taxon>Solanales</taxon>
        <taxon>Solanaceae</taxon>
        <taxon>Solanoideae</taxon>
        <taxon>Solaneae</taxon>
        <taxon>Solanum</taxon>
    </lineage>
</organism>
<feature type="region of interest" description="Disordered" evidence="1">
    <location>
        <begin position="1"/>
        <end position="25"/>
    </location>
</feature>
<dbReference type="EMBL" id="JAIVGD010000023">
    <property type="protein sequence ID" value="KAH0744537.1"/>
    <property type="molecule type" value="Genomic_DNA"/>
</dbReference>
<feature type="region of interest" description="Disordered" evidence="1">
    <location>
        <begin position="209"/>
        <end position="254"/>
    </location>
</feature>